<name>A0ACB8T0N3_9AGAM</name>
<dbReference type="Proteomes" id="UP000814140">
    <property type="component" value="Unassembled WGS sequence"/>
</dbReference>
<reference evidence="1" key="2">
    <citation type="journal article" date="2022" name="New Phytol.">
        <title>Evolutionary transition to the ectomycorrhizal habit in the genomes of a hyperdiverse lineage of mushroom-forming fungi.</title>
        <authorList>
            <person name="Looney B."/>
            <person name="Miyauchi S."/>
            <person name="Morin E."/>
            <person name="Drula E."/>
            <person name="Courty P.E."/>
            <person name="Kohler A."/>
            <person name="Kuo A."/>
            <person name="LaButti K."/>
            <person name="Pangilinan J."/>
            <person name="Lipzen A."/>
            <person name="Riley R."/>
            <person name="Andreopoulos W."/>
            <person name="He G."/>
            <person name="Johnson J."/>
            <person name="Nolan M."/>
            <person name="Tritt A."/>
            <person name="Barry K.W."/>
            <person name="Grigoriev I.V."/>
            <person name="Nagy L.G."/>
            <person name="Hibbett D."/>
            <person name="Henrissat B."/>
            <person name="Matheny P.B."/>
            <person name="Labbe J."/>
            <person name="Martin F.M."/>
        </authorList>
    </citation>
    <scope>NUCLEOTIDE SEQUENCE</scope>
    <source>
        <strain evidence="1">HHB10654</strain>
    </source>
</reference>
<evidence type="ECO:0000313" key="2">
    <source>
        <dbReference type="Proteomes" id="UP000814140"/>
    </source>
</evidence>
<comment type="caution">
    <text evidence="1">The sequence shown here is derived from an EMBL/GenBank/DDBJ whole genome shotgun (WGS) entry which is preliminary data.</text>
</comment>
<reference evidence="1" key="1">
    <citation type="submission" date="2021-03" db="EMBL/GenBank/DDBJ databases">
        <authorList>
            <consortium name="DOE Joint Genome Institute"/>
            <person name="Ahrendt S."/>
            <person name="Looney B.P."/>
            <person name="Miyauchi S."/>
            <person name="Morin E."/>
            <person name="Drula E."/>
            <person name="Courty P.E."/>
            <person name="Chicoki N."/>
            <person name="Fauchery L."/>
            <person name="Kohler A."/>
            <person name="Kuo A."/>
            <person name="Labutti K."/>
            <person name="Pangilinan J."/>
            <person name="Lipzen A."/>
            <person name="Riley R."/>
            <person name="Andreopoulos W."/>
            <person name="He G."/>
            <person name="Johnson J."/>
            <person name="Barry K.W."/>
            <person name="Grigoriev I.V."/>
            <person name="Nagy L."/>
            <person name="Hibbett D."/>
            <person name="Henrissat B."/>
            <person name="Matheny P.B."/>
            <person name="Labbe J."/>
            <person name="Martin F."/>
        </authorList>
    </citation>
    <scope>NUCLEOTIDE SEQUENCE</scope>
    <source>
        <strain evidence="1">HHB10654</strain>
    </source>
</reference>
<feature type="non-terminal residue" evidence="1">
    <location>
        <position position="86"/>
    </location>
</feature>
<dbReference type="EMBL" id="MU277209">
    <property type="protein sequence ID" value="KAI0062043.1"/>
    <property type="molecule type" value="Genomic_DNA"/>
</dbReference>
<gene>
    <name evidence="1" type="ORF">BV25DRAFT_1785445</name>
</gene>
<organism evidence="1 2">
    <name type="scientific">Artomyces pyxidatus</name>
    <dbReference type="NCBI Taxonomy" id="48021"/>
    <lineage>
        <taxon>Eukaryota</taxon>
        <taxon>Fungi</taxon>
        <taxon>Dikarya</taxon>
        <taxon>Basidiomycota</taxon>
        <taxon>Agaricomycotina</taxon>
        <taxon>Agaricomycetes</taxon>
        <taxon>Russulales</taxon>
        <taxon>Auriscalpiaceae</taxon>
        <taxon>Artomyces</taxon>
    </lineage>
</organism>
<accession>A0ACB8T0N3</accession>
<feature type="non-terminal residue" evidence="1">
    <location>
        <position position="1"/>
    </location>
</feature>
<evidence type="ECO:0000313" key="1">
    <source>
        <dbReference type="EMBL" id="KAI0062043.1"/>
    </source>
</evidence>
<protein>
    <submittedName>
        <fullName evidence="1">HMG-box</fullName>
    </submittedName>
</protein>
<sequence length="86" mass="9915">PDYVPRPRNAFIIFRCEYAPNHKRGSAGAPVKGTAASQKTLSGRAGEVWRNMSEAERAVYRQRAEDEKIEHALKNPDYRFQPDRKR</sequence>
<proteinExistence type="predicted"/>
<keyword evidence="2" id="KW-1185">Reference proteome</keyword>